<accession>A0A4Y4B8S3</accession>
<dbReference type="InterPro" id="IPR025646">
    <property type="entry name" value="DUF4350"/>
</dbReference>
<name>A0A4Y4B8S3_MICMQ</name>
<reference evidence="4 5" key="1">
    <citation type="submission" date="2019-06" db="EMBL/GenBank/DDBJ databases">
        <title>Whole genome shotgun sequence of Microbacterium liquefaciens NBRC 15037.</title>
        <authorList>
            <person name="Hosoyama A."/>
            <person name="Uohara A."/>
            <person name="Ohji S."/>
            <person name="Ichikawa N."/>
        </authorList>
    </citation>
    <scope>NUCLEOTIDE SEQUENCE [LARGE SCALE GENOMIC DNA]</scope>
    <source>
        <strain evidence="4 5">NBRC 15037</strain>
    </source>
</reference>
<comment type="caution">
    <text evidence="4">The sequence shown here is derived from an EMBL/GenBank/DDBJ whole genome shotgun (WGS) entry which is preliminary data.</text>
</comment>
<evidence type="ECO:0000256" key="1">
    <source>
        <dbReference type="SAM" id="MobiDB-lite"/>
    </source>
</evidence>
<keyword evidence="2" id="KW-1133">Transmembrane helix</keyword>
<feature type="domain" description="DUF4350" evidence="3">
    <location>
        <begin position="70"/>
        <end position="233"/>
    </location>
</feature>
<feature type="region of interest" description="Disordered" evidence="1">
    <location>
        <begin position="1"/>
        <end position="28"/>
    </location>
</feature>
<protein>
    <recommendedName>
        <fullName evidence="3">DUF4350 domain-containing protein</fullName>
    </recommendedName>
</protein>
<evidence type="ECO:0000259" key="3">
    <source>
        <dbReference type="Pfam" id="PF14258"/>
    </source>
</evidence>
<dbReference type="Pfam" id="PF14258">
    <property type="entry name" value="DUF4350"/>
    <property type="match status" value="1"/>
</dbReference>
<feature type="region of interest" description="Disordered" evidence="1">
    <location>
        <begin position="391"/>
        <end position="416"/>
    </location>
</feature>
<feature type="transmembrane region" description="Helical" evidence="2">
    <location>
        <begin position="34"/>
        <end position="56"/>
    </location>
</feature>
<evidence type="ECO:0000313" key="5">
    <source>
        <dbReference type="Proteomes" id="UP000317410"/>
    </source>
</evidence>
<dbReference type="RefSeq" id="WP_141386471.1">
    <property type="nucleotide sequence ID" value="NZ_BJNQ01000007.1"/>
</dbReference>
<evidence type="ECO:0000313" key="4">
    <source>
        <dbReference type="EMBL" id="GEC75357.1"/>
    </source>
</evidence>
<gene>
    <name evidence="4" type="ORF">MLI01_15020</name>
</gene>
<feature type="compositionally biased region" description="Polar residues" evidence="1">
    <location>
        <begin position="10"/>
        <end position="20"/>
    </location>
</feature>
<dbReference type="AlphaFoldDB" id="A0A4Y4B8S3"/>
<sequence length="416" mass="43663">MSVIDHEPTVSPTAASSPGDPSTAEHRPSRAKTIIGWTIVAALVLIVALVGLRVAATAPGARGALDPEARDDAGALALAEILRDQGVDIEVHRSRSQARAAIDESTTLVMSNPYTLTDEALQTLTEPAERVVFLSTSTHLLNELGIGDNATGTLSAATADCDVAEFAEVGTIRADRLFTPADGVQACFGDADGAAVLVDRRARPQRVIVEGTRLFSNATLAENGNAALGLALLGQTDRIVWYVPSFADSDIEAEPIDTLGSLTPTWVTPAILLLIAAGIAAALWRGQRFGPLVAETLPVTVRASETMHGRARLTARAADAAHAAQALREGTLRRLARRLGLAVHAGADEVADAASDRLRIPRGTLQTLLAGPLPDDDAGLVDLARRLDQLETAVDDSTHADRSDPTTHPRESEGNT</sequence>
<evidence type="ECO:0000256" key="2">
    <source>
        <dbReference type="SAM" id="Phobius"/>
    </source>
</evidence>
<dbReference type="EMBL" id="BJNQ01000007">
    <property type="protein sequence ID" value="GEC75357.1"/>
    <property type="molecule type" value="Genomic_DNA"/>
</dbReference>
<proteinExistence type="predicted"/>
<keyword evidence="2" id="KW-0812">Transmembrane</keyword>
<dbReference type="Proteomes" id="UP000317410">
    <property type="component" value="Unassembled WGS sequence"/>
</dbReference>
<organism evidence="4 5">
    <name type="scientific">Microbacterium maritypicum</name>
    <name type="common">Microbacterium liquefaciens</name>
    <dbReference type="NCBI Taxonomy" id="33918"/>
    <lineage>
        <taxon>Bacteria</taxon>
        <taxon>Bacillati</taxon>
        <taxon>Actinomycetota</taxon>
        <taxon>Actinomycetes</taxon>
        <taxon>Micrococcales</taxon>
        <taxon>Microbacteriaceae</taxon>
        <taxon>Microbacterium</taxon>
    </lineage>
</organism>
<feature type="compositionally biased region" description="Basic and acidic residues" evidence="1">
    <location>
        <begin position="396"/>
        <end position="416"/>
    </location>
</feature>
<keyword evidence="2" id="KW-0472">Membrane</keyword>